<dbReference type="PROSITE" id="PS01229">
    <property type="entry name" value="COF_2"/>
    <property type="match status" value="1"/>
</dbReference>
<accession>A0A6A7W9D7</accession>
<dbReference type="NCBIfam" id="TIGR01484">
    <property type="entry name" value="HAD-SF-IIB"/>
    <property type="match status" value="1"/>
</dbReference>
<gene>
    <name evidence="1" type="ORF">F7D20_03400</name>
</gene>
<dbReference type="Proteomes" id="UP000384372">
    <property type="component" value="Unassembled WGS sequence"/>
</dbReference>
<name>A0A6A7W9D7_9BACT</name>
<dbReference type="InterPro" id="IPR006379">
    <property type="entry name" value="HAD-SF_hydro_IIB"/>
</dbReference>
<dbReference type="GO" id="GO:0016791">
    <property type="term" value="F:phosphatase activity"/>
    <property type="evidence" value="ECO:0007669"/>
    <property type="project" value="TreeGrafter"/>
</dbReference>
<dbReference type="InterPro" id="IPR036412">
    <property type="entry name" value="HAD-like_sf"/>
</dbReference>
<dbReference type="Gene3D" id="3.30.1240.10">
    <property type="match status" value="1"/>
</dbReference>
<dbReference type="GO" id="GO:0000287">
    <property type="term" value="F:magnesium ion binding"/>
    <property type="evidence" value="ECO:0007669"/>
    <property type="project" value="TreeGrafter"/>
</dbReference>
<dbReference type="RefSeq" id="WP_158462850.1">
    <property type="nucleotide sequence ID" value="NZ_VZAD01000033.1"/>
</dbReference>
<proteinExistence type="predicted"/>
<dbReference type="InterPro" id="IPR023214">
    <property type="entry name" value="HAD_sf"/>
</dbReference>
<dbReference type="SFLD" id="SFLDG01144">
    <property type="entry name" value="C2.B.4:_PGP_Like"/>
    <property type="match status" value="1"/>
</dbReference>
<dbReference type="GO" id="GO:0005829">
    <property type="term" value="C:cytosol"/>
    <property type="evidence" value="ECO:0007669"/>
    <property type="project" value="TreeGrafter"/>
</dbReference>
<dbReference type="NCBIfam" id="TIGR00099">
    <property type="entry name" value="Cof-subfamily"/>
    <property type="match status" value="1"/>
</dbReference>
<sequence>MDKKIKALFFDIDGTLVSFRTHKIPQSTVDALEDAKRNGVAVYISTGRPIMLINNLGQIEHLIDGYITTNGARCFVGNHTVCLHPILRADVDEVVADADRNDYSVIVVGERHLVVYHPTDIVRKVFVEGLGVVNLDFGTRLDDLKNEDVLQLTPFCSAEQEADLMLRLSNCTSGRWHPAFTDITSGEADKGKGLQVMAEYLGLDISETMAFGDGGNDISIIREAGIGVAMENANEEVKAMADYVTSSVDEDGVKNALVHFGIIQAS</sequence>
<evidence type="ECO:0000313" key="1">
    <source>
        <dbReference type="EMBL" id="MQP11025.1"/>
    </source>
</evidence>
<keyword evidence="1" id="KW-0378">Hydrolase</keyword>
<dbReference type="InterPro" id="IPR000150">
    <property type="entry name" value="Cof"/>
</dbReference>
<comment type="caution">
    <text evidence="1">The sequence shown here is derived from an EMBL/GenBank/DDBJ whole genome shotgun (WGS) entry which is preliminary data.</text>
</comment>
<reference evidence="1 2" key="1">
    <citation type="submission" date="2019-09" db="EMBL/GenBank/DDBJ databases">
        <title>Distinct polysaccharide growth profiles of human intestinal Prevotella copri isolates.</title>
        <authorList>
            <person name="Fehlner-Peach H."/>
            <person name="Magnabosco C."/>
            <person name="Raghavan V."/>
            <person name="Scher J.U."/>
            <person name="Tett A."/>
            <person name="Cox L.M."/>
            <person name="Gottsegen C."/>
            <person name="Watters A."/>
            <person name="Wiltshire- Gordon J.D."/>
            <person name="Segata N."/>
            <person name="Bonneau R."/>
            <person name="Littman D.R."/>
        </authorList>
    </citation>
    <scope>NUCLEOTIDE SEQUENCE [LARGE SCALE GENOMIC DNA]</scope>
    <source>
        <strain evidence="2">iAQ1173</strain>
    </source>
</reference>
<dbReference type="PANTHER" id="PTHR10000:SF25">
    <property type="entry name" value="PHOSPHATASE YKRA-RELATED"/>
    <property type="match status" value="1"/>
</dbReference>
<protein>
    <submittedName>
        <fullName evidence="1">Cof-type HAD-IIB family hydrolase</fullName>
    </submittedName>
</protein>
<dbReference type="SFLD" id="SFLDG01140">
    <property type="entry name" value="C2.B:_Phosphomannomutase_and_P"/>
    <property type="match status" value="1"/>
</dbReference>
<evidence type="ECO:0000313" key="2">
    <source>
        <dbReference type="Proteomes" id="UP000384372"/>
    </source>
</evidence>
<dbReference type="PANTHER" id="PTHR10000">
    <property type="entry name" value="PHOSPHOSERINE PHOSPHATASE"/>
    <property type="match status" value="1"/>
</dbReference>
<organism evidence="1 2">
    <name type="scientific">Segatella copri</name>
    <dbReference type="NCBI Taxonomy" id="165179"/>
    <lineage>
        <taxon>Bacteria</taxon>
        <taxon>Pseudomonadati</taxon>
        <taxon>Bacteroidota</taxon>
        <taxon>Bacteroidia</taxon>
        <taxon>Bacteroidales</taxon>
        <taxon>Prevotellaceae</taxon>
        <taxon>Segatella</taxon>
    </lineage>
</organism>
<dbReference type="OrthoDB" id="9814970at2"/>
<dbReference type="Pfam" id="PF08282">
    <property type="entry name" value="Hydrolase_3"/>
    <property type="match status" value="1"/>
</dbReference>
<dbReference type="Gene3D" id="3.40.50.1000">
    <property type="entry name" value="HAD superfamily/HAD-like"/>
    <property type="match status" value="1"/>
</dbReference>
<dbReference type="AlphaFoldDB" id="A0A6A7W9D7"/>
<keyword evidence="2" id="KW-1185">Reference proteome</keyword>
<dbReference type="SFLD" id="SFLDS00003">
    <property type="entry name" value="Haloacid_Dehalogenase"/>
    <property type="match status" value="1"/>
</dbReference>
<dbReference type="PROSITE" id="PS01228">
    <property type="entry name" value="COF_1"/>
    <property type="match status" value="1"/>
</dbReference>
<dbReference type="SUPFAM" id="SSF56784">
    <property type="entry name" value="HAD-like"/>
    <property type="match status" value="1"/>
</dbReference>
<dbReference type="EMBL" id="VZAD01000033">
    <property type="protein sequence ID" value="MQP11025.1"/>
    <property type="molecule type" value="Genomic_DNA"/>
</dbReference>